<organism evidence="1 2">
    <name type="scientific">Sphingopyxis macrogoltabida</name>
    <name type="common">Sphingomonas macrogoltabidus</name>
    <dbReference type="NCBI Taxonomy" id="33050"/>
    <lineage>
        <taxon>Bacteria</taxon>
        <taxon>Pseudomonadati</taxon>
        <taxon>Pseudomonadota</taxon>
        <taxon>Alphaproteobacteria</taxon>
        <taxon>Sphingomonadales</taxon>
        <taxon>Sphingomonadaceae</taxon>
        <taxon>Sphingopyxis</taxon>
    </lineage>
</organism>
<dbReference type="Proteomes" id="UP000058074">
    <property type="component" value="Chromosome"/>
</dbReference>
<dbReference type="KEGG" id="smag:AN936_08415"/>
<evidence type="ECO:0000313" key="2">
    <source>
        <dbReference type="Proteomes" id="UP000058074"/>
    </source>
</evidence>
<name>A0A0N9UY06_SPHMC</name>
<proteinExistence type="predicted"/>
<evidence type="ECO:0000313" key="1">
    <source>
        <dbReference type="EMBL" id="ALH80389.1"/>
    </source>
</evidence>
<accession>A0A0N9UY06</accession>
<sequence>MSAAAIRQCGTVCGLEFFNPRHRATVQQGDLRIDETDDDDRSPYTREQAEFAKRSHAHMSLAIFMKPLSVSKLVPIAVTLSMGRECDHLPYPRDFVARTLRDLSDDEQAEAWDLFGKGVEP</sequence>
<reference evidence="1 2" key="1">
    <citation type="journal article" date="2015" name="Genome Announc.">
        <title>Complete Genome Sequence of Polypropylene Glycol- and Polyethylene Glycol-Degrading Sphingopyxis macrogoltabida Strain EY-1.</title>
        <authorList>
            <person name="Ohtsubo Y."/>
            <person name="Nagata Y."/>
            <person name="Numata M."/>
            <person name="Tsuchikane K."/>
            <person name="Hosoyama A."/>
            <person name="Yamazoe A."/>
            <person name="Tsuda M."/>
            <person name="Fujita N."/>
            <person name="Kawai F."/>
        </authorList>
    </citation>
    <scope>NUCLEOTIDE SEQUENCE [LARGE SCALE GENOMIC DNA]</scope>
    <source>
        <strain evidence="1 2">EY-1</strain>
    </source>
</reference>
<dbReference type="PATRIC" id="fig|33050.5.peg.1750"/>
<dbReference type="RefSeq" id="WP_054587759.1">
    <property type="nucleotide sequence ID" value="NZ_CP012700.1"/>
</dbReference>
<protein>
    <submittedName>
        <fullName evidence="1">Uncharacterized protein</fullName>
    </submittedName>
</protein>
<gene>
    <name evidence="1" type="ORF">AN936_08415</name>
</gene>
<dbReference type="EMBL" id="CP012700">
    <property type="protein sequence ID" value="ALH80389.1"/>
    <property type="molecule type" value="Genomic_DNA"/>
</dbReference>
<dbReference type="AlphaFoldDB" id="A0A0N9UY06"/>